<keyword evidence="4" id="KW-0720">Serine protease</keyword>
<keyword evidence="3" id="KW-0378">Hydrolase</keyword>
<protein>
    <recommendedName>
        <fullName evidence="5">PDZ domain-containing protein</fullName>
    </recommendedName>
</protein>
<dbReference type="CDD" id="cd06782">
    <property type="entry name" value="cpPDZ_CPP-like"/>
    <property type="match status" value="1"/>
</dbReference>
<dbReference type="EMBL" id="JALJOT010000002">
    <property type="protein sequence ID" value="KAK9917399.1"/>
    <property type="molecule type" value="Genomic_DNA"/>
</dbReference>
<dbReference type="InterPro" id="IPR004447">
    <property type="entry name" value="Peptidase_S41A"/>
</dbReference>
<dbReference type="PANTHER" id="PTHR32060:SF28">
    <property type="entry name" value="PEPTIDASE S41 FAMILY PROTEIN"/>
    <property type="match status" value="1"/>
</dbReference>
<keyword evidence="2" id="KW-0645">Protease</keyword>
<dbReference type="Gene3D" id="2.30.42.10">
    <property type="match status" value="1"/>
</dbReference>
<accession>A0ABR2Z0H4</accession>
<feature type="domain" description="PDZ" evidence="5">
    <location>
        <begin position="210"/>
        <end position="266"/>
    </location>
</feature>
<dbReference type="PANTHER" id="PTHR32060">
    <property type="entry name" value="TAIL-SPECIFIC PROTEASE"/>
    <property type="match status" value="1"/>
</dbReference>
<name>A0ABR2Z0H4_9CHLO</name>
<gene>
    <name evidence="6" type="ORF">WJX75_003921</name>
</gene>
<reference evidence="6 7" key="1">
    <citation type="journal article" date="2024" name="Nat. Commun.">
        <title>Phylogenomics reveals the evolutionary origins of lichenization in chlorophyte algae.</title>
        <authorList>
            <person name="Puginier C."/>
            <person name="Libourel C."/>
            <person name="Otte J."/>
            <person name="Skaloud P."/>
            <person name="Haon M."/>
            <person name="Grisel S."/>
            <person name="Petersen M."/>
            <person name="Berrin J.G."/>
            <person name="Delaux P.M."/>
            <person name="Dal Grande F."/>
            <person name="Keller J."/>
        </authorList>
    </citation>
    <scope>NUCLEOTIDE SEQUENCE [LARGE SCALE GENOMIC DNA]</scope>
    <source>
        <strain evidence="6 7">SAG 216-7</strain>
    </source>
</reference>
<dbReference type="Gene3D" id="3.90.226.10">
    <property type="entry name" value="2-enoyl-CoA Hydratase, Chain A, domain 1"/>
    <property type="match status" value="1"/>
</dbReference>
<dbReference type="NCBIfam" id="TIGR00225">
    <property type="entry name" value="prc"/>
    <property type="match status" value="1"/>
</dbReference>
<dbReference type="SUPFAM" id="SSF50156">
    <property type="entry name" value="PDZ domain-like"/>
    <property type="match status" value="1"/>
</dbReference>
<evidence type="ECO:0000313" key="7">
    <source>
        <dbReference type="Proteomes" id="UP001491310"/>
    </source>
</evidence>
<dbReference type="Gene3D" id="3.30.750.44">
    <property type="match status" value="1"/>
</dbReference>
<keyword evidence="7" id="KW-1185">Reference proteome</keyword>
<comment type="similarity">
    <text evidence="1">Belongs to the peptidase S41A family.</text>
</comment>
<proteinExistence type="inferred from homology"/>
<dbReference type="SMART" id="SM00245">
    <property type="entry name" value="TSPc"/>
    <property type="match status" value="1"/>
</dbReference>
<dbReference type="InterPro" id="IPR029045">
    <property type="entry name" value="ClpP/crotonase-like_dom_sf"/>
</dbReference>
<evidence type="ECO:0000256" key="4">
    <source>
        <dbReference type="ARBA" id="ARBA00022825"/>
    </source>
</evidence>
<evidence type="ECO:0000256" key="2">
    <source>
        <dbReference type="ARBA" id="ARBA00022670"/>
    </source>
</evidence>
<evidence type="ECO:0000313" key="6">
    <source>
        <dbReference type="EMBL" id="KAK9917399.1"/>
    </source>
</evidence>
<evidence type="ECO:0000256" key="1">
    <source>
        <dbReference type="ARBA" id="ARBA00009179"/>
    </source>
</evidence>
<dbReference type="SUPFAM" id="SSF52096">
    <property type="entry name" value="ClpP/crotonase"/>
    <property type="match status" value="1"/>
</dbReference>
<dbReference type="Proteomes" id="UP001491310">
    <property type="component" value="Unassembled WGS sequence"/>
</dbReference>
<dbReference type="Pfam" id="PF17820">
    <property type="entry name" value="PDZ_6"/>
    <property type="match status" value="1"/>
</dbReference>
<dbReference type="InterPro" id="IPR001478">
    <property type="entry name" value="PDZ"/>
</dbReference>
<dbReference type="InterPro" id="IPR005151">
    <property type="entry name" value="Tail-specific_protease"/>
</dbReference>
<dbReference type="InterPro" id="IPR041489">
    <property type="entry name" value="PDZ_6"/>
</dbReference>
<dbReference type="Pfam" id="PF03572">
    <property type="entry name" value="Peptidase_S41"/>
    <property type="match status" value="1"/>
</dbReference>
<comment type="caution">
    <text evidence="6">The sequence shown here is derived from an EMBL/GenBank/DDBJ whole genome shotgun (WGS) entry which is preliminary data.</text>
</comment>
<dbReference type="InterPro" id="IPR036034">
    <property type="entry name" value="PDZ_sf"/>
</dbReference>
<dbReference type="CDD" id="cd07560">
    <property type="entry name" value="Peptidase_S41_CPP"/>
    <property type="match status" value="1"/>
</dbReference>
<sequence length="516" mass="56388">MKISCVETSRHRVQSRLGTLSCTLFLGNVNISQSAEQGGPVPSTPLSYDAVASRRHGKKQASNLPSSNETAALLQLDKQDLFTQDAWEGMLKISDYVNYVEGLEAVEDGAHECVENRLLLEKAWQIVANEFYDYKGRFSQAAWAGQLLHTLQDAGGCLHNKPQTYTALKFMVASLGDRYTEFLVPSKFRQALRRPQPAERDYLEAQFTGVGVQLEDQPREGAWIVDGCLAESPAEEAGIQPGDRIIEIDGYPTGSLKRSEMVALLRGPSSSAITLTISRQGFSHSRAVYMERRPLPQPPIKEAHILLDSSKRPAQYLRMHYVSSSATRQMASLLRQGQKDDVAGFILDLRNNPGGVFEEAVAEAAFFLEPGQPIAQTVRNQEVVDNVWVAGDLSSEVFPKQPSRLTTKPVVILVNTGTASAAEVLTGALHDNHRAIVVGQKTFGKGVVQFYFPIDDAGSGLKVTVEKYLGPTGYDISRNGGIVPDITCNDYPHGGLLTASDDRCIAAALQLIQVAN</sequence>
<evidence type="ECO:0000259" key="5">
    <source>
        <dbReference type="PROSITE" id="PS50106"/>
    </source>
</evidence>
<dbReference type="SMART" id="SM00228">
    <property type="entry name" value="PDZ"/>
    <property type="match status" value="1"/>
</dbReference>
<organism evidence="6 7">
    <name type="scientific">Coccomyxa subellipsoidea</name>
    <dbReference type="NCBI Taxonomy" id="248742"/>
    <lineage>
        <taxon>Eukaryota</taxon>
        <taxon>Viridiplantae</taxon>
        <taxon>Chlorophyta</taxon>
        <taxon>core chlorophytes</taxon>
        <taxon>Trebouxiophyceae</taxon>
        <taxon>Trebouxiophyceae incertae sedis</taxon>
        <taxon>Coccomyxaceae</taxon>
        <taxon>Coccomyxa</taxon>
    </lineage>
</organism>
<evidence type="ECO:0000256" key="3">
    <source>
        <dbReference type="ARBA" id="ARBA00022801"/>
    </source>
</evidence>
<dbReference type="PROSITE" id="PS50106">
    <property type="entry name" value="PDZ"/>
    <property type="match status" value="1"/>
</dbReference>